<feature type="transmembrane region" description="Helical" evidence="1">
    <location>
        <begin position="97"/>
        <end position="115"/>
    </location>
</feature>
<name>A0A1G6GE60_9ACTN</name>
<evidence type="ECO:0000313" key="2">
    <source>
        <dbReference type="EMBL" id="SDB80035.1"/>
    </source>
</evidence>
<dbReference type="PANTHER" id="PTHR37309:SF1">
    <property type="entry name" value="SLR0284 PROTEIN"/>
    <property type="match status" value="1"/>
</dbReference>
<proteinExistence type="predicted"/>
<dbReference type="STRING" id="1577474.GA0111570_101309"/>
<keyword evidence="3" id="KW-1185">Reference proteome</keyword>
<reference evidence="2 3" key="1">
    <citation type="submission" date="2016-06" db="EMBL/GenBank/DDBJ databases">
        <authorList>
            <person name="Olsen C.W."/>
            <person name="Carey S."/>
            <person name="Hinshaw L."/>
            <person name="Karasin A.I."/>
        </authorList>
    </citation>
    <scope>NUCLEOTIDE SEQUENCE [LARGE SCALE GENOMIC DNA]</scope>
    <source>
        <strain evidence="2 3">LZ-22</strain>
    </source>
</reference>
<dbReference type="InterPro" id="IPR007165">
    <property type="entry name" value="Phage_holin_4_2"/>
</dbReference>
<dbReference type="EMBL" id="FMYF01000001">
    <property type="protein sequence ID" value="SDB80035.1"/>
    <property type="molecule type" value="Genomic_DNA"/>
</dbReference>
<evidence type="ECO:0000256" key="1">
    <source>
        <dbReference type="SAM" id="Phobius"/>
    </source>
</evidence>
<dbReference type="Proteomes" id="UP000199086">
    <property type="component" value="Unassembled WGS sequence"/>
</dbReference>
<feature type="transmembrane region" description="Helical" evidence="1">
    <location>
        <begin position="61"/>
        <end position="85"/>
    </location>
</feature>
<dbReference type="OrthoDB" id="9810847at2"/>
<gene>
    <name evidence="2" type="ORF">GA0111570_101309</name>
</gene>
<keyword evidence="1" id="KW-0472">Membrane</keyword>
<accession>A0A1G6GE60</accession>
<dbReference type="RefSeq" id="WP_092605650.1">
    <property type="nucleotide sequence ID" value="NZ_FMYF01000001.1"/>
</dbReference>
<feature type="transmembrane region" description="Helical" evidence="1">
    <location>
        <begin position="36"/>
        <end position="54"/>
    </location>
</feature>
<keyword evidence="1" id="KW-0812">Transmembrane</keyword>
<evidence type="ECO:0000313" key="3">
    <source>
        <dbReference type="Proteomes" id="UP000199086"/>
    </source>
</evidence>
<sequence length="124" mass="13131">MIWRWLVNSLAVAAATFLVGGITVHAADITGTVVTLVLVALILGAVNTLVKPLFELLTGCLVILTFGLFLLVINALMLLLTSWLAGMLGIGWNVADFPAAFWGSVVISVISLVLGSSPWRGRRA</sequence>
<dbReference type="Pfam" id="PF04020">
    <property type="entry name" value="Phage_holin_4_2"/>
    <property type="match status" value="1"/>
</dbReference>
<dbReference type="PANTHER" id="PTHR37309">
    <property type="entry name" value="SLR0284 PROTEIN"/>
    <property type="match status" value="1"/>
</dbReference>
<organism evidence="2 3">
    <name type="scientific">Raineyella antarctica</name>
    <dbReference type="NCBI Taxonomy" id="1577474"/>
    <lineage>
        <taxon>Bacteria</taxon>
        <taxon>Bacillati</taxon>
        <taxon>Actinomycetota</taxon>
        <taxon>Actinomycetes</taxon>
        <taxon>Propionibacteriales</taxon>
        <taxon>Propionibacteriaceae</taxon>
        <taxon>Raineyella</taxon>
    </lineage>
</organism>
<dbReference type="AlphaFoldDB" id="A0A1G6GE60"/>
<protein>
    <submittedName>
        <fullName evidence="2">Putative membrane protein</fullName>
    </submittedName>
</protein>
<keyword evidence="1" id="KW-1133">Transmembrane helix</keyword>